<dbReference type="SUPFAM" id="SSF56935">
    <property type="entry name" value="Porins"/>
    <property type="match status" value="1"/>
</dbReference>
<feature type="domain" description="TonB-dependent receptor plug" evidence="11">
    <location>
        <begin position="52"/>
        <end position="160"/>
    </location>
</feature>
<sequence length="741" mass="82485">MKLKISFIFLIIAGILNSQEQKKEIKTDSIQKLDKVLINAQVIFGSKYEAKNRTGSSYYISPEEIEKFNYTDINRLLRTVPGVNIYEEDGFGLRPNISLRGTSPERSAKISIMEDGVLIAPAPYSAPAAYYFPSVARMQAVEILKGSSQIQYGPFTTGGAINLVSTQIPDNFKGAIQTSYGSFNTGQLHAKLGDSKRNFGYSIEYLNFNSDGFKNLPDGSNTGFDKNDFVAKFRLNSSPDASLKQAVTFKFQYSDEVSNETYLGLTQNDFNSNPFNRYASSQEDKMTNDHIQFMVTHKIDFSKQFRITTNAYYNGFSRNWYKLNDVIFNGDKVGISSIVDNPENYPNYIDIVNGTSNSDADALLVKANNRDYISKGVQTKFDYHWSGENVFHDLEIGLRYHYDEEDRFQWKDGYNIINGVMNVTSNGAPGSDANRISSASAFAGSILYKLKYRNLTLTPGIRYENIVLSRDNFGTSDPRRTGINLSSRENKVDIFIPGIGFNYKLNTNTSIYGGIHKGFSPPGNEAGQKAEESINYELGSRFNLKGLRGEIVAFYNDYSNLLGSDLAATGGTGSLDQFNAGEVAVKGIELLLNYDLLEKNTNFSLPITFGYTFTDTEFLNSFGSDDSLWGEVTVGDELPYIAKHQFNTSVSLEHAKFELNLNGRLNGAFRTLAGTETITNTNGITSNFIIDFSGKYHLNKNLSLTGNMINLLDETYAVARVPAGLRPGHPFGAYAGLELRF</sequence>
<evidence type="ECO:0000256" key="6">
    <source>
        <dbReference type="ARBA" id="ARBA00023136"/>
    </source>
</evidence>
<keyword evidence="3 8" id="KW-1134">Transmembrane beta strand</keyword>
<evidence type="ECO:0000256" key="8">
    <source>
        <dbReference type="PROSITE-ProRule" id="PRU01360"/>
    </source>
</evidence>
<keyword evidence="13" id="KW-1185">Reference proteome</keyword>
<dbReference type="Pfam" id="PF00593">
    <property type="entry name" value="TonB_dep_Rec_b-barrel"/>
    <property type="match status" value="1"/>
</dbReference>
<evidence type="ECO:0000256" key="5">
    <source>
        <dbReference type="ARBA" id="ARBA00023077"/>
    </source>
</evidence>
<dbReference type="InterPro" id="IPR039426">
    <property type="entry name" value="TonB-dep_rcpt-like"/>
</dbReference>
<dbReference type="RefSeq" id="WP_345170314.1">
    <property type="nucleotide sequence ID" value="NZ_BAABJK010000011.1"/>
</dbReference>
<comment type="caution">
    <text evidence="12">The sequence shown here is derived from an EMBL/GenBank/DDBJ whole genome shotgun (WGS) entry which is preliminary data.</text>
</comment>
<evidence type="ECO:0000256" key="9">
    <source>
        <dbReference type="RuleBase" id="RU003357"/>
    </source>
</evidence>
<evidence type="ECO:0000256" key="7">
    <source>
        <dbReference type="ARBA" id="ARBA00023237"/>
    </source>
</evidence>
<dbReference type="Gene3D" id="2.40.170.20">
    <property type="entry name" value="TonB-dependent receptor, beta-barrel domain"/>
    <property type="match status" value="1"/>
</dbReference>
<evidence type="ECO:0000259" key="10">
    <source>
        <dbReference type="Pfam" id="PF00593"/>
    </source>
</evidence>
<name>A0ABP9HRK6_9FLAO</name>
<dbReference type="InterPro" id="IPR012910">
    <property type="entry name" value="Plug_dom"/>
</dbReference>
<evidence type="ECO:0000259" key="11">
    <source>
        <dbReference type="Pfam" id="PF07715"/>
    </source>
</evidence>
<dbReference type="PANTHER" id="PTHR30442:SF0">
    <property type="entry name" value="FE(3+) DICITRATE TRANSPORT PROTEIN FECA"/>
    <property type="match status" value="1"/>
</dbReference>
<evidence type="ECO:0000256" key="3">
    <source>
        <dbReference type="ARBA" id="ARBA00022452"/>
    </source>
</evidence>
<proteinExistence type="inferred from homology"/>
<keyword evidence="6 8" id="KW-0472">Membrane</keyword>
<dbReference type="InterPro" id="IPR036942">
    <property type="entry name" value="Beta-barrel_TonB_sf"/>
</dbReference>
<evidence type="ECO:0000256" key="2">
    <source>
        <dbReference type="ARBA" id="ARBA00022448"/>
    </source>
</evidence>
<evidence type="ECO:0000313" key="12">
    <source>
        <dbReference type="EMBL" id="GAA4977014.1"/>
    </source>
</evidence>
<gene>
    <name evidence="12" type="ORF">GCM10023315_29910</name>
</gene>
<feature type="domain" description="TonB-dependent receptor-like beta-barrel" evidence="10">
    <location>
        <begin position="273"/>
        <end position="711"/>
    </location>
</feature>
<evidence type="ECO:0000256" key="1">
    <source>
        <dbReference type="ARBA" id="ARBA00004571"/>
    </source>
</evidence>
<organism evidence="12 13">
    <name type="scientific">Algibacter aquimarinus</name>
    <dbReference type="NCBI Taxonomy" id="1136748"/>
    <lineage>
        <taxon>Bacteria</taxon>
        <taxon>Pseudomonadati</taxon>
        <taxon>Bacteroidota</taxon>
        <taxon>Flavobacteriia</taxon>
        <taxon>Flavobacteriales</taxon>
        <taxon>Flavobacteriaceae</taxon>
        <taxon>Algibacter</taxon>
    </lineage>
</organism>
<keyword evidence="7 8" id="KW-0998">Cell outer membrane</keyword>
<dbReference type="Pfam" id="PF07715">
    <property type="entry name" value="Plug"/>
    <property type="match status" value="1"/>
</dbReference>
<comment type="subcellular location">
    <subcellularLocation>
        <location evidence="1 8">Cell outer membrane</location>
        <topology evidence="1 8">Multi-pass membrane protein</topology>
    </subcellularLocation>
</comment>
<dbReference type="InterPro" id="IPR037066">
    <property type="entry name" value="Plug_dom_sf"/>
</dbReference>
<accession>A0ABP9HRK6</accession>
<dbReference type="PANTHER" id="PTHR30442">
    <property type="entry name" value="IRON III DICITRATE TRANSPORT PROTEIN FECA"/>
    <property type="match status" value="1"/>
</dbReference>
<dbReference type="EMBL" id="BAABJK010000011">
    <property type="protein sequence ID" value="GAA4977014.1"/>
    <property type="molecule type" value="Genomic_DNA"/>
</dbReference>
<dbReference type="PROSITE" id="PS52016">
    <property type="entry name" value="TONB_DEPENDENT_REC_3"/>
    <property type="match status" value="1"/>
</dbReference>
<keyword evidence="12" id="KW-0675">Receptor</keyword>
<keyword evidence="4 8" id="KW-0812">Transmembrane</keyword>
<keyword evidence="2 8" id="KW-0813">Transport</keyword>
<keyword evidence="5 9" id="KW-0798">TonB box</keyword>
<dbReference type="InterPro" id="IPR000531">
    <property type="entry name" value="Beta-barrel_TonB"/>
</dbReference>
<evidence type="ECO:0000313" key="13">
    <source>
        <dbReference type="Proteomes" id="UP001501692"/>
    </source>
</evidence>
<reference evidence="13" key="1">
    <citation type="journal article" date="2019" name="Int. J. Syst. Evol. Microbiol.">
        <title>The Global Catalogue of Microorganisms (GCM) 10K type strain sequencing project: providing services to taxonomists for standard genome sequencing and annotation.</title>
        <authorList>
            <consortium name="The Broad Institute Genomics Platform"/>
            <consortium name="The Broad Institute Genome Sequencing Center for Infectious Disease"/>
            <person name="Wu L."/>
            <person name="Ma J."/>
        </authorList>
    </citation>
    <scope>NUCLEOTIDE SEQUENCE [LARGE SCALE GENOMIC DNA]</scope>
    <source>
        <strain evidence="13">JCM 18287</strain>
    </source>
</reference>
<comment type="similarity">
    <text evidence="8 9">Belongs to the TonB-dependent receptor family.</text>
</comment>
<dbReference type="Gene3D" id="2.170.130.10">
    <property type="entry name" value="TonB-dependent receptor, plug domain"/>
    <property type="match status" value="1"/>
</dbReference>
<dbReference type="Proteomes" id="UP001501692">
    <property type="component" value="Unassembled WGS sequence"/>
</dbReference>
<evidence type="ECO:0000256" key="4">
    <source>
        <dbReference type="ARBA" id="ARBA00022692"/>
    </source>
</evidence>
<protein>
    <submittedName>
        <fullName evidence="12">TonB-dependent receptor</fullName>
    </submittedName>
</protein>